<dbReference type="Gene3D" id="2.40.170.20">
    <property type="entry name" value="TonB-dependent receptor, beta-barrel domain"/>
    <property type="match status" value="1"/>
</dbReference>
<dbReference type="InterPro" id="IPR039426">
    <property type="entry name" value="TonB-dep_rcpt-like"/>
</dbReference>
<name>A0A643EU56_9HYPH</name>
<evidence type="ECO:0000256" key="11">
    <source>
        <dbReference type="ARBA" id="ARBA00023237"/>
    </source>
</evidence>
<dbReference type="GO" id="GO:0009279">
    <property type="term" value="C:cell outer membrane"/>
    <property type="evidence" value="ECO:0007669"/>
    <property type="project" value="UniProtKB-SubCell"/>
</dbReference>
<comment type="similarity">
    <text evidence="12">Belongs to the TonB-dependent receptor family.</text>
</comment>
<keyword evidence="3 12" id="KW-1134">Transmembrane beta strand</keyword>
<dbReference type="SUPFAM" id="SSF56935">
    <property type="entry name" value="Porins"/>
    <property type="match status" value="1"/>
</dbReference>
<keyword evidence="9" id="KW-0798">TonB box</keyword>
<evidence type="ECO:0000256" key="6">
    <source>
        <dbReference type="ARBA" id="ARBA00022729"/>
    </source>
</evidence>
<evidence type="ECO:0000256" key="4">
    <source>
        <dbReference type="ARBA" id="ARBA00022496"/>
    </source>
</evidence>
<dbReference type="PANTHER" id="PTHR32552:SF68">
    <property type="entry name" value="FERRICHROME OUTER MEMBRANE TRANSPORTER_PHAGE RECEPTOR"/>
    <property type="match status" value="1"/>
</dbReference>
<evidence type="ECO:0000256" key="7">
    <source>
        <dbReference type="ARBA" id="ARBA00023004"/>
    </source>
</evidence>
<keyword evidence="6" id="KW-0732">Signal</keyword>
<evidence type="ECO:0000256" key="8">
    <source>
        <dbReference type="ARBA" id="ARBA00023065"/>
    </source>
</evidence>
<dbReference type="GO" id="GO:0015344">
    <property type="term" value="F:siderophore uptake transmembrane transporter activity"/>
    <property type="evidence" value="ECO:0007669"/>
    <property type="project" value="TreeGrafter"/>
</dbReference>
<evidence type="ECO:0000313" key="14">
    <source>
        <dbReference type="EMBL" id="KAB0566166.1"/>
    </source>
</evidence>
<evidence type="ECO:0000256" key="3">
    <source>
        <dbReference type="ARBA" id="ARBA00022452"/>
    </source>
</evidence>
<dbReference type="InterPro" id="IPR036942">
    <property type="entry name" value="Beta-barrel_TonB_sf"/>
</dbReference>
<dbReference type="InterPro" id="IPR000531">
    <property type="entry name" value="Beta-barrel_TonB"/>
</dbReference>
<feature type="domain" description="TonB-dependent receptor-like beta-barrel" evidence="13">
    <location>
        <begin position="34"/>
        <end position="141"/>
    </location>
</feature>
<evidence type="ECO:0000256" key="5">
    <source>
        <dbReference type="ARBA" id="ARBA00022692"/>
    </source>
</evidence>
<dbReference type="EMBL" id="VZPE01000014">
    <property type="protein sequence ID" value="KAB0566166.1"/>
    <property type="molecule type" value="Genomic_DNA"/>
</dbReference>
<evidence type="ECO:0000256" key="10">
    <source>
        <dbReference type="ARBA" id="ARBA00023136"/>
    </source>
</evidence>
<comment type="caution">
    <text evidence="14">The sequence shown here is derived from an EMBL/GenBank/DDBJ whole genome shotgun (WGS) entry which is preliminary data.</text>
</comment>
<keyword evidence="14" id="KW-0675">Receptor</keyword>
<keyword evidence="11 12" id="KW-0998">Cell outer membrane</keyword>
<evidence type="ECO:0000256" key="12">
    <source>
        <dbReference type="PROSITE-ProRule" id="PRU01360"/>
    </source>
</evidence>
<evidence type="ECO:0000256" key="1">
    <source>
        <dbReference type="ARBA" id="ARBA00004571"/>
    </source>
</evidence>
<dbReference type="Pfam" id="PF00593">
    <property type="entry name" value="TonB_dep_Rec_b-barrel"/>
    <property type="match status" value="1"/>
</dbReference>
<evidence type="ECO:0000259" key="13">
    <source>
        <dbReference type="Pfam" id="PF00593"/>
    </source>
</evidence>
<keyword evidence="4" id="KW-0410">Iron transport</keyword>
<accession>A0A643EU56</accession>
<gene>
    <name evidence="14" type="ORF">F7Q93_22280</name>
</gene>
<evidence type="ECO:0000256" key="2">
    <source>
        <dbReference type="ARBA" id="ARBA00022448"/>
    </source>
</evidence>
<reference evidence="14" key="1">
    <citation type="submission" date="2019-09" db="EMBL/GenBank/DDBJ databases">
        <title>Draft genome sequences of 48 bacterial type strains from the CCUG.</title>
        <authorList>
            <person name="Tunovic T."/>
            <person name="Pineiro-Iglesias B."/>
            <person name="Unosson C."/>
            <person name="Inganas E."/>
            <person name="Ohlen M."/>
            <person name="Cardew S."/>
            <person name="Jensie-Markopoulos S."/>
            <person name="Salva-Serra F."/>
            <person name="Jaen-Luchoro D."/>
            <person name="Karlsson R."/>
            <person name="Svensson-Stadler L."/>
            <person name="Chun J."/>
            <person name="Moore E."/>
        </authorList>
    </citation>
    <scope>NUCLEOTIDE SEQUENCE</scope>
    <source>
        <strain evidence="14">CCUG 50899</strain>
    </source>
</reference>
<keyword evidence="7" id="KW-0408">Iron</keyword>
<organism evidence="14">
    <name type="scientific">Brucella pituitosa</name>
    <dbReference type="NCBI Taxonomy" id="571256"/>
    <lineage>
        <taxon>Bacteria</taxon>
        <taxon>Pseudomonadati</taxon>
        <taxon>Pseudomonadota</taxon>
        <taxon>Alphaproteobacteria</taxon>
        <taxon>Hyphomicrobiales</taxon>
        <taxon>Brucellaceae</taxon>
        <taxon>Brucella/Ochrobactrum group</taxon>
        <taxon>Brucella</taxon>
    </lineage>
</organism>
<dbReference type="AlphaFoldDB" id="A0A643EU56"/>
<dbReference type="PROSITE" id="PS52016">
    <property type="entry name" value="TONB_DEPENDENT_REC_3"/>
    <property type="match status" value="1"/>
</dbReference>
<protein>
    <submittedName>
        <fullName evidence="14">TonB-dependent receptor</fullName>
    </submittedName>
</protein>
<keyword evidence="5 12" id="KW-0812">Transmembrane</keyword>
<dbReference type="PANTHER" id="PTHR32552">
    <property type="entry name" value="FERRICHROME IRON RECEPTOR-RELATED"/>
    <property type="match status" value="1"/>
</dbReference>
<sequence length="144" mass="16094">MNIKKHSLSNNSSKHSLHKYVQSVAVLRSNQISATQPSEKTTWRAGVVYEAENGLARYVSYAQSFFPISVSEYVEDMNFSPMTGGQIEAGIRYQPPGTNMLFSAAVYQLDQNNIVTRTLADELTQIGQRRARGFELEAKAELTD</sequence>
<keyword evidence="10 12" id="KW-0472">Membrane</keyword>
<keyword evidence="2 12" id="KW-0813">Transport</keyword>
<comment type="subcellular location">
    <subcellularLocation>
        <location evidence="1 12">Cell outer membrane</location>
        <topology evidence="1 12">Multi-pass membrane protein</topology>
    </subcellularLocation>
</comment>
<keyword evidence="8" id="KW-0406">Ion transport</keyword>
<evidence type="ECO:0000256" key="9">
    <source>
        <dbReference type="ARBA" id="ARBA00023077"/>
    </source>
</evidence>
<proteinExistence type="inferred from homology"/>